<evidence type="ECO:0000256" key="4">
    <source>
        <dbReference type="ARBA" id="ARBA00022741"/>
    </source>
</evidence>
<dbReference type="Gene3D" id="3.40.50.670">
    <property type="match status" value="1"/>
</dbReference>
<dbReference type="SUPFAM" id="SSF54211">
    <property type="entry name" value="Ribosomal protein S5 domain 2-like"/>
    <property type="match status" value="1"/>
</dbReference>
<dbReference type="InterPro" id="IPR018522">
    <property type="entry name" value="TopoIIA_CS"/>
</dbReference>
<comment type="caution">
    <text evidence="12">The sequence shown here is derived from an EMBL/GenBank/DDBJ whole genome shotgun (WGS) entry which is preliminary data.</text>
</comment>
<dbReference type="PROSITE" id="PS50880">
    <property type="entry name" value="TOPRIM"/>
    <property type="match status" value="1"/>
</dbReference>
<dbReference type="FunFam" id="3.40.50.670:FF:000002">
    <property type="entry name" value="DNA gyrase subunit B"/>
    <property type="match status" value="1"/>
</dbReference>
<name>A0A2A6RMB3_9CHLR</name>
<dbReference type="NCBIfam" id="NF004189">
    <property type="entry name" value="PRK05644.1"/>
    <property type="match status" value="1"/>
</dbReference>
<dbReference type="HAMAP" id="MF_01898">
    <property type="entry name" value="GyrB"/>
    <property type="match status" value="1"/>
</dbReference>
<keyword evidence="9 10" id="KW-0413">Isomerase</keyword>
<keyword evidence="7 10" id="KW-0799">Topoisomerase</keyword>
<dbReference type="Gene3D" id="3.30.565.10">
    <property type="entry name" value="Histidine kinase-like ATPase, C-terminal domain"/>
    <property type="match status" value="1"/>
</dbReference>
<evidence type="ECO:0000256" key="5">
    <source>
        <dbReference type="ARBA" id="ARBA00022840"/>
    </source>
</evidence>
<dbReference type="FunFam" id="3.30.565.10:FF:000002">
    <property type="entry name" value="DNA gyrase subunit B"/>
    <property type="match status" value="1"/>
</dbReference>
<dbReference type="InterPro" id="IPR036890">
    <property type="entry name" value="HATPase_C_sf"/>
</dbReference>
<evidence type="ECO:0000256" key="3">
    <source>
        <dbReference type="ARBA" id="ARBA00022723"/>
    </source>
</evidence>
<feature type="binding site" evidence="10">
    <location>
        <position position="426"/>
    </location>
    <ligand>
        <name>Mg(2+)</name>
        <dbReference type="ChEBI" id="CHEBI:18420"/>
        <label>1</label>
        <note>catalytic</note>
    </ligand>
</feature>
<dbReference type="PANTHER" id="PTHR45866:SF1">
    <property type="entry name" value="DNA GYRASE SUBUNIT B, MITOCHONDRIAL"/>
    <property type="match status" value="1"/>
</dbReference>
<dbReference type="SMART" id="SM00433">
    <property type="entry name" value="TOP2c"/>
    <property type="match status" value="1"/>
</dbReference>
<dbReference type="InterPro" id="IPR034160">
    <property type="entry name" value="TOPRIM_GyrB"/>
</dbReference>
<dbReference type="GO" id="GO:0005524">
    <property type="term" value="F:ATP binding"/>
    <property type="evidence" value="ECO:0007669"/>
    <property type="project" value="UniProtKB-UniRule"/>
</dbReference>
<comment type="subunit">
    <text evidence="10">Heterotetramer, composed of two GyrA and two GyrB chains. In the heterotetramer, GyrA contains the active site tyrosine that forms a transient covalent intermediate with DNA, while GyrB binds cofactors and catalyzes ATP hydrolysis.</text>
</comment>
<dbReference type="InterPro" id="IPR001241">
    <property type="entry name" value="Topo_IIA"/>
</dbReference>
<dbReference type="Gene3D" id="3.30.230.10">
    <property type="match status" value="1"/>
</dbReference>
<feature type="binding site" evidence="10">
    <location>
        <position position="501"/>
    </location>
    <ligand>
        <name>Mg(2+)</name>
        <dbReference type="ChEBI" id="CHEBI:18420"/>
        <label>2</label>
    </ligand>
</feature>
<dbReference type="OrthoDB" id="9802808at2"/>
<feature type="site" description="Interaction with DNA" evidence="10">
    <location>
        <position position="454"/>
    </location>
</feature>
<dbReference type="InterPro" id="IPR013506">
    <property type="entry name" value="Topo_IIA_bsu_dom2"/>
</dbReference>
<dbReference type="Pfam" id="PF00204">
    <property type="entry name" value="DNA_gyraseB"/>
    <property type="match status" value="1"/>
</dbReference>
<feature type="binding site" evidence="10">
    <location>
        <position position="499"/>
    </location>
    <ligand>
        <name>Mg(2+)</name>
        <dbReference type="ChEBI" id="CHEBI:18420"/>
        <label>2</label>
    </ligand>
</feature>
<keyword evidence="4 10" id="KW-0547">Nucleotide-binding</keyword>
<dbReference type="SUPFAM" id="SSF56719">
    <property type="entry name" value="Type II DNA topoisomerase"/>
    <property type="match status" value="1"/>
</dbReference>
<evidence type="ECO:0000259" key="11">
    <source>
        <dbReference type="PROSITE" id="PS50880"/>
    </source>
</evidence>
<evidence type="ECO:0000313" key="12">
    <source>
        <dbReference type="EMBL" id="PDW04073.1"/>
    </source>
</evidence>
<dbReference type="CDD" id="cd00822">
    <property type="entry name" value="TopoII_Trans_DNA_gyrase"/>
    <property type="match status" value="1"/>
</dbReference>
<evidence type="ECO:0000256" key="8">
    <source>
        <dbReference type="ARBA" id="ARBA00023125"/>
    </source>
</evidence>
<dbReference type="InterPro" id="IPR020568">
    <property type="entry name" value="Ribosomal_Su5_D2-typ_SF"/>
</dbReference>
<feature type="domain" description="Toprim" evidence="11">
    <location>
        <begin position="420"/>
        <end position="534"/>
    </location>
</feature>
<dbReference type="Pfam" id="PF01751">
    <property type="entry name" value="Toprim"/>
    <property type="match status" value="1"/>
</dbReference>
<evidence type="ECO:0000256" key="10">
    <source>
        <dbReference type="HAMAP-Rule" id="MF_01898"/>
    </source>
</evidence>
<comment type="miscellaneous">
    <text evidence="10">Few gyrases are as efficient as E.coli at forming negative supercoils. Not all organisms have 2 type II topoisomerases; in organisms with a single type II topoisomerase this enzyme also has to decatenate newly replicated chromosomes.</text>
</comment>
<comment type="catalytic activity">
    <reaction evidence="1 10">
        <text>ATP-dependent breakage, passage and rejoining of double-stranded DNA.</text>
        <dbReference type="EC" id="5.6.2.2"/>
    </reaction>
</comment>
<feature type="site" description="Interaction with DNA" evidence="10">
    <location>
        <position position="451"/>
    </location>
</feature>
<evidence type="ECO:0000256" key="1">
    <source>
        <dbReference type="ARBA" id="ARBA00000185"/>
    </source>
</evidence>
<evidence type="ECO:0000313" key="13">
    <source>
        <dbReference type="Proteomes" id="UP000220527"/>
    </source>
</evidence>
<keyword evidence="5 10" id="KW-0067">ATP-binding</keyword>
<dbReference type="CDD" id="cd16928">
    <property type="entry name" value="HATPase_GyrB-like"/>
    <property type="match status" value="1"/>
</dbReference>
<dbReference type="InterPro" id="IPR013759">
    <property type="entry name" value="Topo_IIA_B_C"/>
</dbReference>
<accession>A0A2A6RMB3</accession>
<evidence type="ECO:0000256" key="2">
    <source>
        <dbReference type="ARBA" id="ARBA00010708"/>
    </source>
</evidence>
<dbReference type="PRINTS" id="PR01159">
    <property type="entry name" value="DNAGYRASEB"/>
</dbReference>
<dbReference type="GO" id="GO:0005694">
    <property type="term" value="C:chromosome"/>
    <property type="evidence" value="ECO:0007669"/>
    <property type="project" value="InterPro"/>
</dbReference>
<comment type="function">
    <text evidence="10">A type II topoisomerase that negatively supercoils closed circular double-stranded (ds) DNA in an ATP-dependent manner to modulate DNA topology and maintain chromosomes in an underwound state. Negative supercoiling favors strand separation, and DNA replication, transcription, recombination and repair, all of which involve strand separation. Also able to catalyze the interconversion of other topological isomers of dsDNA rings, including catenanes and knotted rings. Type II topoisomerases break and join 2 DNA strands simultaneously in an ATP-dependent manner.</text>
</comment>
<dbReference type="PANTHER" id="PTHR45866">
    <property type="entry name" value="DNA GYRASE/TOPOISOMERASE SUBUNIT B"/>
    <property type="match status" value="1"/>
</dbReference>
<dbReference type="NCBIfam" id="TIGR01059">
    <property type="entry name" value="gyrB"/>
    <property type="match status" value="1"/>
</dbReference>
<dbReference type="InterPro" id="IPR002288">
    <property type="entry name" value="DNA_gyrase_B_C"/>
</dbReference>
<dbReference type="InterPro" id="IPR006171">
    <property type="entry name" value="TOPRIM_dom"/>
</dbReference>
<protein>
    <recommendedName>
        <fullName evidence="10">DNA gyrase subunit B</fullName>
        <ecNumber evidence="10">5.6.2.2</ecNumber>
    </recommendedName>
</protein>
<gene>
    <name evidence="10 12" type="primary">gyrB</name>
    <name evidence="12" type="ORF">CJ255_05585</name>
</gene>
<proteinExistence type="inferred from homology"/>
<keyword evidence="13" id="KW-1185">Reference proteome</keyword>
<keyword evidence="10" id="KW-0963">Cytoplasm</keyword>
<dbReference type="InterPro" id="IPR013760">
    <property type="entry name" value="Topo_IIA-like_dom_sf"/>
</dbReference>
<dbReference type="InterPro" id="IPR011557">
    <property type="entry name" value="GyrB"/>
</dbReference>
<dbReference type="EC" id="5.6.2.2" evidence="10"/>
<comment type="similarity">
    <text evidence="2 10">Belongs to the type II topoisomerase GyrB family.</text>
</comment>
<dbReference type="Pfam" id="PF00986">
    <property type="entry name" value="DNA_gyraseB_C"/>
    <property type="match status" value="1"/>
</dbReference>
<dbReference type="CDD" id="cd03366">
    <property type="entry name" value="TOPRIM_TopoIIA_GyrB"/>
    <property type="match status" value="1"/>
</dbReference>
<dbReference type="GO" id="GO:0006265">
    <property type="term" value="P:DNA topological change"/>
    <property type="evidence" value="ECO:0007669"/>
    <property type="project" value="UniProtKB-UniRule"/>
</dbReference>
<dbReference type="GO" id="GO:0006261">
    <property type="term" value="P:DNA-templated DNA replication"/>
    <property type="evidence" value="ECO:0007669"/>
    <property type="project" value="UniProtKB-UniRule"/>
</dbReference>
<keyword evidence="3 10" id="KW-0479">Metal-binding</keyword>
<dbReference type="Proteomes" id="UP000220527">
    <property type="component" value="Unassembled WGS sequence"/>
</dbReference>
<dbReference type="GO" id="GO:0003677">
    <property type="term" value="F:DNA binding"/>
    <property type="evidence" value="ECO:0007669"/>
    <property type="project" value="UniProtKB-KW"/>
</dbReference>
<dbReference type="GO" id="GO:0046872">
    <property type="term" value="F:metal ion binding"/>
    <property type="evidence" value="ECO:0007669"/>
    <property type="project" value="UniProtKB-KW"/>
</dbReference>
<reference evidence="13" key="1">
    <citation type="submission" date="2017-08" db="EMBL/GenBank/DDBJ databases">
        <authorList>
            <person name="Grouzdev D.S."/>
            <person name="Gaisin V.A."/>
            <person name="Rysina M.S."/>
            <person name="Gorlenko V.M."/>
        </authorList>
    </citation>
    <scope>NUCLEOTIDE SEQUENCE [LARGE SCALE GENOMIC DNA]</scope>
    <source>
        <strain evidence="13">Kir15-3F</strain>
    </source>
</reference>
<dbReference type="Pfam" id="PF02518">
    <property type="entry name" value="HATPase_c"/>
    <property type="match status" value="1"/>
</dbReference>
<dbReference type="GO" id="GO:0005737">
    <property type="term" value="C:cytoplasm"/>
    <property type="evidence" value="ECO:0007669"/>
    <property type="project" value="UniProtKB-SubCell"/>
</dbReference>
<dbReference type="InterPro" id="IPR000565">
    <property type="entry name" value="Topo_IIA_B"/>
</dbReference>
<evidence type="ECO:0000256" key="9">
    <source>
        <dbReference type="ARBA" id="ARBA00023235"/>
    </source>
</evidence>
<dbReference type="EMBL" id="NQWI01000016">
    <property type="protein sequence ID" value="PDW04073.1"/>
    <property type="molecule type" value="Genomic_DNA"/>
</dbReference>
<dbReference type="NCBIfam" id="NF011501">
    <property type="entry name" value="PRK14939.1"/>
    <property type="match status" value="1"/>
</dbReference>
<evidence type="ECO:0000256" key="6">
    <source>
        <dbReference type="ARBA" id="ARBA00022842"/>
    </source>
</evidence>
<dbReference type="FunFam" id="3.30.230.10:FF:000005">
    <property type="entry name" value="DNA gyrase subunit B"/>
    <property type="match status" value="1"/>
</dbReference>
<dbReference type="SUPFAM" id="SSF55874">
    <property type="entry name" value="ATPase domain of HSP90 chaperone/DNA topoisomerase II/histidine kinase"/>
    <property type="match status" value="1"/>
</dbReference>
<keyword evidence="6 10" id="KW-0460">Magnesium</keyword>
<dbReference type="AlphaFoldDB" id="A0A2A6RMB3"/>
<dbReference type="InterPro" id="IPR014721">
    <property type="entry name" value="Ribsml_uS5_D2-typ_fold_subgr"/>
</dbReference>
<keyword evidence="8" id="KW-0238">DNA-binding</keyword>
<dbReference type="InterPro" id="IPR003594">
    <property type="entry name" value="HATPase_dom"/>
</dbReference>
<organism evidence="12 13">
    <name type="scientific">Candidatus Viridilinea mediisalina</name>
    <dbReference type="NCBI Taxonomy" id="2024553"/>
    <lineage>
        <taxon>Bacteria</taxon>
        <taxon>Bacillati</taxon>
        <taxon>Chloroflexota</taxon>
        <taxon>Chloroflexia</taxon>
        <taxon>Chloroflexales</taxon>
        <taxon>Chloroflexineae</taxon>
        <taxon>Oscillochloridaceae</taxon>
        <taxon>Candidatus Viridilinea</taxon>
    </lineage>
</organism>
<dbReference type="PRINTS" id="PR00418">
    <property type="entry name" value="TPI2FAMILY"/>
</dbReference>
<comment type="subcellular location">
    <subcellularLocation>
        <location evidence="10">Cytoplasm</location>
    </subcellularLocation>
</comment>
<dbReference type="SMART" id="SM00387">
    <property type="entry name" value="HATPase_c"/>
    <property type="match status" value="1"/>
</dbReference>
<dbReference type="GO" id="GO:0034335">
    <property type="term" value="F:DNA negative supercoiling activity"/>
    <property type="evidence" value="ECO:0007669"/>
    <property type="project" value="UniProtKB-ARBA"/>
</dbReference>
<feature type="binding site" evidence="10">
    <location>
        <position position="499"/>
    </location>
    <ligand>
        <name>Mg(2+)</name>
        <dbReference type="ChEBI" id="CHEBI:18420"/>
        <label>1</label>
        <note>catalytic</note>
    </ligand>
</feature>
<comment type="cofactor">
    <cofactor evidence="10">
        <name>Mg(2+)</name>
        <dbReference type="ChEBI" id="CHEBI:18420"/>
    </cofactor>
    <cofactor evidence="10">
        <name>Mn(2+)</name>
        <dbReference type="ChEBI" id="CHEBI:29035"/>
    </cofactor>
    <cofactor evidence="10">
        <name>Ca(2+)</name>
        <dbReference type="ChEBI" id="CHEBI:29108"/>
    </cofactor>
    <text evidence="10">Binds two Mg(2+) per subunit. The magnesium ions form salt bridges with both the protein and the DNA. Can also accept other divalent metal cations, such as Mn(2+) or Ca(2+).</text>
</comment>
<evidence type="ECO:0000256" key="7">
    <source>
        <dbReference type="ARBA" id="ARBA00023029"/>
    </source>
</evidence>
<dbReference type="PROSITE" id="PS00177">
    <property type="entry name" value="TOPOISOMERASE_II"/>
    <property type="match status" value="1"/>
</dbReference>
<sequence length="638" mass="70699">MASLTPSYGADQITVLEGLEAVRKRPGMYIGPTDVNGLHHMIKEVVDNSVDEALAGYATRIEIVIYADGSVQVSDNGRGIPVDINAKHQVSALQLAATELHAGGKFGDGGYKVSSGLHGVGLSVVNALSEWMRAEVRRHGQLWVQEYRIGKPQAPVQAVGPAEGTGTSIHFKPDITIFKDGIDYNFKTISQRLREMAYLTKGLHFRFCDERDGREVNFYFEGGIISYVRHLNKDKATLHKQPFYAERMVNDVAVEVAMQYTGTYDSDSVYAFANNINNTDGGAHISGFRTALTRVINTYARAKSILKENEANLTGDDVREGLTAVISVKLKDPLFSSQTKEKLVSPEAAGAVATVIGDDFAAWLDENPSEARRIIEKTLAAARTRLAVQKVKETARKSAMEGFSLPGKLADCSDTNPARCELYIVEGDSAGGTAKQGRDRRFQAILPLRGKILNVEKSRMDKMLSNAEVKALITAIGTAIGEQFSPDKLRYHRIILMADADVDGSHIRTLLLTFFFRHMRQLITSGHLFIAQPPLYRIKHGKEQVYTYSDAERDTYLGKLSETERQRVGIQRYKGLGEMNAEQLWETTLNPANRVILQVNLEDAQLADETFTMLMGDLVPPRRRFIQTHASEVTDLDV</sequence>